<sequence length="350" mass="40267">MNSRSLKEFENVEIKNKKCLLSFQINTITLDLNSKLEETESTLNILDNLGNKTAEILSRPNNPELEMDFRATCLSYQNYFSVYDPLLTQAWQDYLNAYQQKASLYNLKRDNDRTNLIIYNTETESQEEIKILQTPKSLDDGTRITQLPNGKLFCYGSRYPKTSGHAVLIGMNYGVEVLPSGPPCFCSSCIYFNNSVYCFGGVNRKYLTLSSRFDFDQNRWIQLTPMPKADSSCNSIIYNGNILISGSNNKNLLLYSIDIDSFSTIPYEFAALTRKILINAERLYLIECDMGSVYESEIGSEMNWRRIKQSIISDYPDQLYCSYNKGGIYIGIYGNEYFKFDLSKKRLIKL</sequence>
<organism evidence="1 2">
    <name type="scientific">Blepharisma stoltei</name>
    <dbReference type="NCBI Taxonomy" id="1481888"/>
    <lineage>
        <taxon>Eukaryota</taxon>
        <taxon>Sar</taxon>
        <taxon>Alveolata</taxon>
        <taxon>Ciliophora</taxon>
        <taxon>Postciliodesmatophora</taxon>
        <taxon>Heterotrichea</taxon>
        <taxon>Heterotrichida</taxon>
        <taxon>Blepharismidae</taxon>
        <taxon>Blepharisma</taxon>
    </lineage>
</organism>
<evidence type="ECO:0000313" key="2">
    <source>
        <dbReference type="Proteomes" id="UP001162131"/>
    </source>
</evidence>
<dbReference type="Pfam" id="PF01344">
    <property type="entry name" value="Kelch_1"/>
    <property type="match status" value="1"/>
</dbReference>
<dbReference type="AlphaFoldDB" id="A0AAU9JPJ2"/>
<dbReference type="InterPro" id="IPR011043">
    <property type="entry name" value="Gal_Oxase/kelch_b-propeller"/>
</dbReference>
<dbReference type="SUPFAM" id="SSF50965">
    <property type="entry name" value="Galactose oxidase, central domain"/>
    <property type="match status" value="1"/>
</dbReference>
<dbReference type="InterPro" id="IPR006652">
    <property type="entry name" value="Kelch_1"/>
</dbReference>
<evidence type="ECO:0000313" key="1">
    <source>
        <dbReference type="EMBL" id="CAG9323656.1"/>
    </source>
</evidence>
<keyword evidence="2" id="KW-1185">Reference proteome</keyword>
<gene>
    <name evidence="1" type="ORF">BSTOLATCC_MIC34697</name>
</gene>
<evidence type="ECO:0008006" key="3">
    <source>
        <dbReference type="Google" id="ProtNLM"/>
    </source>
</evidence>
<reference evidence="1" key="1">
    <citation type="submission" date="2021-09" db="EMBL/GenBank/DDBJ databases">
        <authorList>
            <consortium name="AG Swart"/>
            <person name="Singh M."/>
            <person name="Singh A."/>
            <person name="Seah K."/>
            <person name="Emmerich C."/>
        </authorList>
    </citation>
    <scope>NUCLEOTIDE SEQUENCE</scope>
    <source>
        <strain evidence="1">ATCC30299</strain>
    </source>
</reference>
<dbReference type="EMBL" id="CAJZBQ010000035">
    <property type="protein sequence ID" value="CAG9323656.1"/>
    <property type="molecule type" value="Genomic_DNA"/>
</dbReference>
<dbReference type="Gene3D" id="2.120.10.80">
    <property type="entry name" value="Kelch-type beta propeller"/>
    <property type="match status" value="1"/>
</dbReference>
<dbReference type="InterPro" id="IPR015915">
    <property type="entry name" value="Kelch-typ_b-propeller"/>
</dbReference>
<comment type="caution">
    <text evidence="1">The sequence shown here is derived from an EMBL/GenBank/DDBJ whole genome shotgun (WGS) entry which is preliminary data.</text>
</comment>
<proteinExistence type="predicted"/>
<protein>
    <recommendedName>
        <fullName evidence="3">Kelch motif family protein</fullName>
    </recommendedName>
</protein>
<name>A0AAU9JPJ2_9CILI</name>
<dbReference type="Proteomes" id="UP001162131">
    <property type="component" value="Unassembled WGS sequence"/>
</dbReference>
<accession>A0AAU9JPJ2</accession>